<evidence type="ECO:0000313" key="2">
    <source>
        <dbReference type="Proteomes" id="UP000199356"/>
    </source>
</evidence>
<evidence type="ECO:0008006" key="3">
    <source>
        <dbReference type="Google" id="ProtNLM"/>
    </source>
</evidence>
<dbReference type="EMBL" id="FOXA01000010">
    <property type="protein sequence ID" value="SFP67302.1"/>
    <property type="molecule type" value="Genomic_DNA"/>
</dbReference>
<proteinExistence type="predicted"/>
<accession>A0A1I5S9B9</accession>
<gene>
    <name evidence="1" type="ORF">SAMN04488047_110109</name>
</gene>
<dbReference type="Proteomes" id="UP000199356">
    <property type="component" value="Unassembled WGS sequence"/>
</dbReference>
<name>A0A1I5S9B9_9RHOB</name>
<protein>
    <recommendedName>
        <fullName evidence="3">Lysozyme inhibitor LprI N-terminal domain-containing protein</fullName>
    </recommendedName>
</protein>
<reference evidence="1 2" key="1">
    <citation type="submission" date="2016-10" db="EMBL/GenBank/DDBJ databases">
        <authorList>
            <person name="de Groot N.N."/>
        </authorList>
    </citation>
    <scope>NUCLEOTIDE SEQUENCE [LARGE SCALE GENOMIC DNA]</scope>
    <source>
        <strain evidence="1 2">DSM 19547</strain>
    </source>
</reference>
<sequence length="173" mass="18936">MADAYRSARTGQPTGRRDRILEEQRLWLARRNACGGTRSCLADAMRTRIAQLSFAPADGLTGLYCADRKVMSVEEIGETLRFDFMFFSGDHACATPVLEAVKTGTRWIASNADCRLVLTLEGSDIIVRSESPAACKAAYCGARAQIGEFRMPLSARVPEVRQPFVGGIGERPC</sequence>
<keyword evidence="2" id="KW-1185">Reference proteome</keyword>
<evidence type="ECO:0000313" key="1">
    <source>
        <dbReference type="EMBL" id="SFP67302.1"/>
    </source>
</evidence>
<dbReference type="AlphaFoldDB" id="A0A1I5S9B9"/>
<organism evidence="1 2">
    <name type="scientific">Tranquillimonas alkanivorans</name>
    <dbReference type="NCBI Taxonomy" id="441119"/>
    <lineage>
        <taxon>Bacteria</taxon>
        <taxon>Pseudomonadati</taxon>
        <taxon>Pseudomonadota</taxon>
        <taxon>Alphaproteobacteria</taxon>
        <taxon>Rhodobacterales</taxon>
        <taxon>Roseobacteraceae</taxon>
        <taxon>Tranquillimonas</taxon>
    </lineage>
</organism>